<dbReference type="PANTHER" id="PTHR42693:SF53">
    <property type="entry name" value="ENDO-4-O-SULFATASE"/>
    <property type="match status" value="1"/>
</dbReference>
<evidence type="ECO:0000313" key="4">
    <source>
        <dbReference type="EMBL" id="AQT68267.1"/>
    </source>
</evidence>
<keyword evidence="2 4" id="KW-0378">Hydrolase</keyword>
<dbReference type="PROSITE" id="PS51318">
    <property type="entry name" value="TAT"/>
    <property type="match status" value="1"/>
</dbReference>
<dbReference type="InterPro" id="IPR006311">
    <property type="entry name" value="TAT_signal"/>
</dbReference>
<dbReference type="OrthoDB" id="237120at2"/>
<dbReference type="EMBL" id="CP019791">
    <property type="protein sequence ID" value="AQT68267.1"/>
    <property type="molecule type" value="Genomic_DNA"/>
</dbReference>
<dbReference type="Pfam" id="PF00884">
    <property type="entry name" value="Sulfatase"/>
    <property type="match status" value="1"/>
</dbReference>
<dbReference type="AlphaFoldDB" id="A0A1U9NKC8"/>
<dbReference type="InterPro" id="IPR000917">
    <property type="entry name" value="Sulfatase_N"/>
</dbReference>
<dbReference type="Proteomes" id="UP000189674">
    <property type="component" value="Chromosome"/>
</dbReference>
<dbReference type="InterPro" id="IPR050738">
    <property type="entry name" value="Sulfatase"/>
</dbReference>
<accession>A0A1U9NKC8</accession>
<dbReference type="CDD" id="cd16034">
    <property type="entry name" value="sulfatase_like"/>
    <property type="match status" value="1"/>
</dbReference>
<evidence type="ECO:0000313" key="5">
    <source>
        <dbReference type="Proteomes" id="UP000189674"/>
    </source>
</evidence>
<comment type="similarity">
    <text evidence="1">Belongs to the sulfatase family.</text>
</comment>
<dbReference type="SUPFAM" id="SSF53649">
    <property type="entry name" value="Alkaline phosphatase-like"/>
    <property type="match status" value="1"/>
</dbReference>
<keyword evidence="5" id="KW-1185">Reference proteome</keyword>
<name>A0A1U9NKC8_9BACT</name>
<evidence type="ECO:0000256" key="2">
    <source>
        <dbReference type="ARBA" id="ARBA00022801"/>
    </source>
</evidence>
<evidence type="ECO:0000259" key="3">
    <source>
        <dbReference type="Pfam" id="PF00884"/>
    </source>
</evidence>
<reference evidence="5" key="1">
    <citation type="submission" date="2017-02" db="EMBL/GenBank/DDBJ databases">
        <title>Comparative genomics and description of representatives of a novel lineage of planctomycetes thriving in anoxic sediments.</title>
        <authorList>
            <person name="Spring S."/>
            <person name="Bunk B."/>
            <person name="Sproer C."/>
        </authorList>
    </citation>
    <scope>NUCLEOTIDE SEQUENCE [LARGE SCALE GENOMIC DNA]</scope>
    <source>
        <strain evidence="5">ST-NAGAB-D1</strain>
    </source>
</reference>
<feature type="domain" description="Sulfatase N-terminal" evidence="3">
    <location>
        <begin position="41"/>
        <end position="378"/>
    </location>
</feature>
<sequence precursor="true">MGRSMDRRKFLKISALGVFGVSAGLAGKLAYAAEGRQAKKPNLVYVFPDEMRGSAMGFLGEEPVITPNLDRFAQASLVLPEAVSNYPVCVPYRTIMMTGKYPFGNGVLVNCFCDGRDLPKGQKWWTDVLDEKGYSIGYYGKWHITKPMREYKGHKLKGQEGKWLPPDRRHGIDYWRIHTTNNHLKNRYVSYDRPCVGGVKVREVWTPEFETDCAIDFIRNEAGKYRKEDQPFALVLSYNPPHSPYQVVPQKYVEMYDQDVEQYCGGVASVPGADERWGKYYRRNIRQYYGAITGIDEQFGRILDCLKEQGIEDDTIVVFTSDHGNCLGRHGHVSKNVPEDDSMRVPFIVRWPGKVKAEHDDLLISTGDIYPTLMELMGTADGCPDDLEGQSWAKIFTGGEQERPSSQLYMHVKEPEGDERYGRRGVRTHRYTLNIEKMPGNAVEVLLYDRKSDPYQVRNIAGERYDVVERLIEKELRPWQAKIRDSFVLPDLGFLKEGQVRGPVVEKA</sequence>
<dbReference type="InterPro" id="IPR017850">
    <property type="entry name" value="Alkaline_phosphatase_core_sf"/>
</dbReference>
<gene>
    <name evidence="4" type="ORF">STSP2_01425</name>
</gene>
<organism evidence="4 5">
    <name type="scientific">Anaerohalosphaera lusitana</name>
    <dbReference type="NCBI Taxonomy" id="1936003"/>
    <lineage>
        <taxon>Bacteria</taxon>
        <taxon>Pseudomonadati</taxon>
        <taxon>Planctomycetota</taxon>
        <taxon>Phycisphaerae</taxon>
        <taxon>Sedimentisphaerales</taxon>
        <taxon>Anaerohalosphaeraceae</taxon>
        <taxon>Anaerohalosphaera</taxon>
    </lineage>
</organism>
<dbReference type="Gene3D" id="3.40.720.10">
    <property type="entry name" value="Alkaline Phosphatase, subunit A"/>
    <property type="match status" value="1"/>
</dbReference>
<proteinExistence type="inferred from homology"/>
<dbReference type="KEGG" id="alus:STSP2_01425"/>
<dbReference type="GO" id="GO:0004065">
    <property type="term" value="F:arylsulfatase activity"/>
    <property type="evidence" value="ECO:0007669"/>
    <property type="project" value="UniProtKB-EC"/>
</dbReference>
<dbReference type="EC" id="3.1.6.1" evidence="4"/>
<protein>
    <submittedName>
        <fullName evidence="4">Arylsulfatase</fullName>
        <ecNumber evidence="4">3.1.6.1</ecNumber>
    </submittedName>
</protein>
<evidence type="ECO:0000256" key="1">
    <source>
        <dbReference type="ARBA" id="ARBA00008779"/>
    </source>
</evidence>
<dbReference type="PANTHER" id="PTHR42693">
    <property type="entry name" value="ARYLSULFATASE FAMILY MEMBER"/>
    <property type="match status" value="1"/>
</dbReference>
<dbReference type="Gene3D" id="3.30.1120.10">
    <property type="match status" value="1"/>
</dbReference>